<dbReference type="AlphaFoldDB" id="A0A2I2EZP9"/>
<dbReference type="GeneID" id="36527224"/>
<dbReference type="OrthoDB" id="4440408at2759"/>
<organism evidence="1 2">
    <name type="scientific">Aspergillus candidus</name>
    <dbReference type="NCBI Taxonomy" id="41067"/>
    <lineage>
        <taxon>Eukaryota</taxon>
        <taxon>Fungi</taxon>
        <taxon>Dikarya</taxon>
        <taxon>Ascomycota</taxon>
        <taxon>Pezizomycotina</taxon>
        <taxon>Eurotiomycetes</taxon>
        <taxon>Eurotiomycetidae</taxon>
        <taxon>Eurotiales</taxon>
        <taxon>Aspergillaceae</taxon>
        <taxon>Aspergillus</taxon>
        <taxon>Aspergillus subgen. Circumdati</taxon>
    </lineage>
</organism>
<name>A0A2I2EZP9_ASPCN</name>
<dbReference type="RefSeq" id="XP_024667864.1">
    <property type="nucleotide sequence ID" value="XM_024820064.1"/>
</dbReference>
<protein>
    <submittedName>
        <fullName evidence="1">Uncharacterized protein</fullName>
    </submittedName>
</protein>
<reference evidence="1 2" key="1">
    <citation type="submission" date="2017-12" db="EMBL/GenBank/DDBJ databases">
        <authorList>
            <consortium name="DOE Joint Genome Institute"/>
            <person name="Haridas S."/>
            <person name="Kjaerbolling I."/>
            <person name="Vesth T.C."/>
            <person name="Frisvad J.C."/>
            <person name="Nybo J.L."/>
            <person name="Theobald S."/>
            <person name="Kuo A."/>
            <person name="Bowyer P."/>
            <person name="Matsuda Y."/>
            <person name="Mondo S."/>
            <person name="Lyhne E.K."/>
            <person name="Kogle M.E."/>
            <person name="Clum A."/>
            <person name="Lipzen A."/>
            <person name="Salamov A."/>
            <person name="Ngan C.Y."/>
            <person name="Daum C."/>
            <person name="Chiniquy J."/>
            <person name="Barry K."/>
            <person name="LaButti K."/>
            <person name="Simmons B.A."/>
            <person name="Magnuson J.K."/>
            <person name="Mortensen U.H."/>
            <person name="Larsen T.O."/>
            <person name="Grigoriev I.V."/>
            <person name="Baker S.E."/>
            <person name="Andersen M.R."/>
            <person name="Nordberg H.P."/>
            <person name="Cantor M.N."/>
            <person name="Hua S.X."/>
        </authorList>
    </citation>
    <scope>NUCLEOTIDE SEQUENCE [LARGE SCALE GENOMIC DNA]</scope>
    <source>
        <strain evidence="1 2">CBS 102.13</strain>
    </source>
</reference>
<evidence type="ECO:0000313" key="1">
    <source>
        <dbReference type="EMBL" id="PLB33852.1"/>
    </source>
</evidence>
<keyword evidence="2" id="KW-1185">Reference proteome</keyword>
<accession>A0A2I2EZP9</accession>
<evidence type="ECO:0000313" key="2">
    <source>
        <dbReference type="Proteomes" id="UP000234585"/>
    </source>
</evidence>
<dbReference type="STRING" id="41067.A0A2I2EZP9"/>
<proteinExistence type="predicted"/>
<sequence>MPVKRAVIVALDPLLVRIETKLESLGQWHRAQSLRHHAATWRGKTRELHAWVQTLIEIDIRLREVVQRETFLRDQMRILTTKGEMRPPAAEERAQAVAWQGELDDLDIEYWRQERQIYAAESQCPWGPFLRGFFSYRRQQMWFLTEWLTADCAGRGGCCAWGCGCCKRERSKTRARRFGHCTAMCGCCQRQRGFQLTAQDRKLMQPPFNLVGMGDDTYSRGLLKGYIWGIPV</sequence>
<gene>
    <name evidence="1" type="ORF">BDW47DRAFT_85857</name>
</gene>
<dbReference type="EMBL" id="KZ559192">
    <property type="protein sequence ID" value="PLB33852.1"/>
    <property type="molecule type" value="Genomic_DNA"/>
</dbReference>
<dbReference type="Proteomes" id="UP000234585">
    <property type="component" value="Unassembled WGS sequence"/>
</dbReference>